<protein>
    <recommendedName>
        <fullName evidence="1">KIB1-4 beta-propeller domain-containing protein</fullName>
    </recommendedName>
</protein>
<dbReference type="PANTHER" id="PTHR44259">
    <property type="entry name" value="OS07G0183000 PROTEIN-RELATED"/>
    <property type="match status" value="1"/>
</dbReference>
<evidence type="ECO:0000259" key="1">
    <source>
        <dbReference type="Pfam" id="PF03478"/>
    </source>
</evidence>
<organism evidence="2 3">
    <name type="scientific">Rhynchospora tenuis</name>
    <dbReference type="NCBI Taxonomy" id="198213"/>
    <lineage>
        <taxon>Eukaryota</taxon>
        <taxon>Viridiplantae</taxon>
        <taxon>Streptophyta</taxon>
        <taxon>Embryophyta</taxon>
        <taxon>Tracheophyta</taxon>
        <taxon>Spermatophyta</taxon>
        <taxon>Magnoliopsida</taxon>
        <taxon>Liliopsida</taxon>
        <taxon>Poales</taxon>
        <taxon>Cyperaceae</taxon>
        <taxon>Cyperoideae</taxon>
        <taxon>Rhynchosporeae</taxon>
        <taxon>Rhynchospora</taxon>
    </lineage>
</organism>
<reference evidence="2 3" key="1">
    <citation type="journal article" date="2022" name="Cell">
        <title>Repeat-based holocentromeres influence genome architecture and karyotype evolution.</title>
        <authorList>
            <person name="Hofstatter P.G."/>
            <person name="Thangavel G."/>
            <person name="Lux T."/>
            <person name="Neumann P."/>
            <person name="Vondrak T."/>
            <person name="Novak P."/>
            <person name="Zhang M."/>
            <person name="Costa L."/>
            <person name="Castellani M."/>
            <person name="Scott A."/>
            <person name="Toegelov H."/>
            <person name="Fuchs J."/>
            <person name="Mata-Sucre Y."/>
            <person name="Dias Y."/>
            <person name="Vanzela A.L.L."/>
            <person name="Huettel B."/>
            <person name="Almeida C.C.S."/>
            <person name="Simkova H."/>
            <person name="Souza G."/>
            <person name="Pedrosa-Harand A."/>
            <person name="Macas J."/>
            <person name="Mayer K.F.X."/>
            <person name="Houben A."/>
            <person name="Marques A."/>
        </authorList>
    </citation>
    <scope>NUCLEOTIDE SEQUENCE [LARGE SCALE GENOMIC DNA]</scope>
    <source>
        <strain evidence="2">RhyTen1mFocal</strain>
    </source>
</reference>
<dbReference type="PANTHER" id="PTHR44259:SF114">
    <property type="entry name" value="OS06G0707300 PROTEIN"/>
    <property type="match status" value="1"/>
</dbReference>
<dbReference type="EMBL" id="JAMRDG010000002">
    <property type="protein sequence ID" value="KAJ3690343.1"/>
    <property type="molecule type" value="Genomic_DNA"/>
</dbReference>
<comment type="caution">
    <text evidence="2">The sequence shown here is derived from an EMBL/GenBank/DDBJ whole genome shotgun (WGS) entry which is preliminary data.</text>
</comment>
<dbReference type="Proteomes" id="UP001210211">
    <property type="component" value="Unassembled WGS sequence"/>
</dbReference>
<dbReference type="InterPro" id="IPR005174">
    <property type="entry name" value="KIB1-4_b-propeller"/>
</dbReference>
<proteinExistence type="predicted"/>
<name>A0AAD5ZBA4_9POAL</name>
<dbReference type="InterPro" id="IPR050942">
    <property type="entry name" value="F-box_BR-signaling"/>
</dbReference>
<evidence type="ECO:0000313" key="3">
    <source>
        <dbReference type="Proteomes" id="UP001210211"/>
    </source>
</evidence>
<dbReference type="AlphaFoldDB" id="A0AAD5ZBA4"/>
<sequence length="403" mass="46013">MEGAPLVFPEWAHLPGAAVLLISEKLKSVTDYVRFCAVCSPWRAASLPKPRHLPPQLPWVMIPWDCRDKEDDGIRLFYDLWESKMRKLHLPETSGMVCSSSDYGWILLVEAKGKEVFLLNPLTRARINLPPFATLRHLVIPNSCDNPRYDNCWHDPYMGFFWIRKVTFSADPTNPDCLITVFPWRCCGFFCCRVRDSCWAMIKTRPNPNSEEYGEYKSYSDAAYYNGRFYLLYNEAIEIIDSNNPEERIVHLLEPNLRACSKFLIEGKSGVYAVTESSLDEDDPADHCRKEHTVGCPRRKIELYKFQAQLVKLEKVTDTSSTIIFSGCHSCPYVIVCSDDWELLDGGSKYMVVMDLSLMDEVGGALPYNISITNLDDDKLKSVVSGIGKGPLARPMWFQPSPF</sequence>
<feature type="domain" description="KIB1-4 beta-propeller" evidence="1">
    <location>
        <begin position="77"/>
        <end position="331"/>
    </location>
</feature>
<evidence type="ECO:0000313" key="2">
    <source>
        <dbReference type="EMBL" id="KAJ3690343.1"/>
    </source>
</evidence>
<gene>
    <name evidence="2" type="ORF">LUZ61_019507</name>
</gene>
<keyword evidence="3" id="KW-1185">Reference proteome</keyword>
<dbReference type="Pfam" id="PF03478">
    <property type="entry name" value="Beta-prop_KIB1-4"/>
    <property type="match status" value="1"/>
</dbReference>
<accession>A0AAD5ZBA4</accession>